<accession>A0AAD8XQ51</accession>
<name>A0AAD8XQ51_GLOAC</name>
<keyword evidence="6" id="KW-0999">Mitochondrion inner membrane</keyword>
<keyword evidence="3 10" id="KW-0813">Transport</keyword>
<evidence type="ECO:0000313" key="12">
    <source>
        <dbReference type="Proteomes" id="UP001244207"/>
    </source>
</evidence>
<sequence length="315" mass="32665">MSSAIGMEAVVAAAAGATLSVDFLIHPMDTLITRMQSPMYTTQYKSVNGAVSRTLFLGLYQGFGPTIITSIPSSAAFFTIYEGLKGYALRAKEEGRLAGVPLPVLYGASGAAASLVSCAITNPAEVLKQNAQVYRREPSHSGGGVGSGKVTSPTMNTLRRFAKQPTKLWAGYTALVASDLPNTTLTFCLYETLKERFLGGEGKSRERSASQQVLASGLCAAAAGSASSSLFVPIDVVKTRMRLAAGGEVTGENGPSKTSIGSPRAKIGPIAVAKGIVLKEGVRGLFRGATVTVLAAGFGGGLYIGCYEAIKIHLS</sequence>
<keyword evidence="7" id="KW-1133">Transmembrane helix</keyword>
<evidence type="ECO:0000256" key="5">
    <source>
        <dbReference type="ARBA" id="ARBA00022737"/>
    </source>
</evidence>
<comment type="subcellular location">
    <subcellularLocation>
        <location evidence="1">Membrane</location>
        <topology evidence="1">Multi-pass membrane protein</topology>
    </subcellularLocation>
</comment>
<dbReference type="Proteomes" id="UP001244207">
    <property type="component" value="Unassembled WGS sequence"/>
</dbReference>
<dbReference type="EMBL" id="JAHMHS010000002">
    <property type="protein sequence ID" value="KAK1731642.1"/>
    <property type="molecule type" value="Genomic_DNA"/>
</dbReference>
<evidence type="ECO:0000256" key="9">
    <source>
        <dbReference type="PROSITE-ProRule" id="PRU00282"/>
    </source>
</evidence>
<dbReference type="RefSeq" id="XP_060371697.1">
    <property type="nucleotide sequence ID" value="XM_060506940.1"/>
</dbReference>
<feature type="repeat" description="Solcar" evidence="9">
    <location>
        <begin position="3"/>
        <end position="87"/>
    </location>
</feature>
<dbReference type="GeneID" id="85390839"/>
<keyword evidence="6" id="KW-0496">Mitochondrion</keyword>
<evidence type="ECO:0000256" key="6">
    <source>
        <dbReference type="ARBA" id="ARBA00022792"/>
    </source>
</evidence>
<reference evidence="11" key="1">
    <citation type="submission" date="2021-12" db="EMBL/GenBank/DDBJ databases">
        <title>Comparative genomics, transcriptomics and evolutionary studies reveal genomic signatures of adaptation to plant cell wall in hemibiotrophic fungi.</title>
        <authorList>
            <consortium name="DOE Joint Genome Institute"/>
            <person name="Baroncelli R."/>
            <person name="Diaz J.F."/>
            <person name="Benocci T."/>
            <person name="Peng M."/>
            <person name="Battaglia E."/>
            <person name="Haridas S."/>
            <person name="Andreopoulos W."/>
            <person name="Labutti K."/>
            <person name="Pangilinan J."/>
            <person name="Floch G.L."/>
            <person name="Makela M.R."/>
            <person name="Henrissat B."/>
            <person name="Grigoriev I.V."/>
            <person name="Crouch J.A."/>
            <person name="De Vries R.P."/>
            <person name="Sukno S.A."/>
            <person name="Thon M.R."/>
        </authorList>
    </citation>
    <scope>NUCLEOTIDE SEQUENCE</scope>
    <source>
        <strain evidence="11">CBS 112980</strain>
    </source>
</reference>
<gene>
    <name evidence="11" type="ORF">BDZ83DRAFT_598213</name>
</gene>
<keyword evidence="12" id="KW-1185">Reference proteome</keyword>
<evidence type="ECO:0000256" key="1">
    <source>
        <dbReference type="ARBA" id="ARBA00004141"/>
    </source>
</evidence>
<dbReference type="SUPFAM" id="SSF103506">
    <property type="entry name" value="Mitochondrial carrier"/>
    <property type="match status" value="1"/>
</dbReference>
<dbReference type="GO" id="GO:0016020">
    <property type="term" value="C:membrane"/>
    <property type="evidence" value="ECO:0007669"/>
    <property type="project" value="UniProtKB-SubCell"/>
</dbReference>
<keyword evidence="4 9" id="KW-0812">Transmembrane</keyword>
<feature type="repeat" description="Solcar" evidence="9">
    <location>
        <begin position="211"/>
        <end position="313"/>
    </location>
</feature>
<dbReference type="InterPro" id="IPR018108">
    <property type="entry name" value="MCP_transmembrane"/>
</dbReference>
<keyword evidence="8 9" id="KW-0472">Membrane</keyword>
<feature type="repeat" description="Solcar" evidence="9">
    <location>
        <begin position="101"/>
        <end position="196"/>
    </location>
</feature>
<dbReference type="InterPro" id="IPR023395">
    <property type="entry name" value="MCP_dom_sf"/>
</dbReference>
<evidence type="ECO:0000313" key="11">
    <source>
        <dbReference type="EMBL" id="KAK1731642.1"/>
    </source>
</evidence>
<keyword evidence="5" id="KW-0677">Repeat</keyword>
<comment type="similarity">
    <text evidence="2 10">Belongs to the mitochondrial carrier (TC 2.A.29) family.</text>
</comment>
<protein>
    <submittedName>
        <fullName evidence="11">Mitochondrial carrier domain-containing protein</fullName>
    </submittedName>
</protein>
<evidence type="ECO:0000256" key="2">
    <source>
        <dbReference type="ARBA" id="ARBA00006375"/>
    </source>
</evidence>
<dbReference type="Gene3D" id="1.50.40.10">
    <property type="entry name" value="Mitochondrial carrier domain"/>
    <property type="match status" value="1"/>
</dbReference>
<evidence type="ECO:0000256" key="10">
    <source>
        <dbReference type="RuleBase" id="RU000488"/>
    </source>
</evidence>
<evidence type="ECO:0000256" key="4">
    <source>
        <dbReference type="ARBA" id="ARBA00022692"/>
    </source>
</evidence>
<evidence type="ECO:0000256" key="7">
    <source>
        <dbReference type="ARBA" id="ARBA00022989"/>
    </source>
</evidence>
<proteinExistence type="inferred from homology"/>
<evidence type="ECO:0000256" key="8">
    <source>
        <dbReference type="ARBA" id="ARBA00023136"/>
    </source>
</evidence>
<dbReference type="PANTHER" id="PTHR45667">
    <property type="entry name" value="S-ADENOSYLMETHIONINE MITOCHONDRIAL CARRIER PROTEIN"/>
    <property type="match status" value="1"/>
</dbReference>
<organism evidence="11 12">
    <name type="scientific">Glomerella acutata</name>
    <name type="common">Colletotrichum acutatum</name>
    <dbReference type="NCBI Taxonomy" id="27357"/>
    <lineage>
        <taxon>Eukaryota</taxon>
        <taxon>Fungi</taxon>
        <taxon>Dikarya</taxon>
        <taxon>Ascomycota</taxon>
        <taxon>Pezizomycotina</taxon>
        <taxon>Sordariomycetes</taxon>
        <taxon>Hypocreomycetidae</taxon>
        <taxon>Glomerellales</taxon>
        <taxon>Glomerellaceae</taxon>
        <taxon>Colletotrichum</taxon>
        <taxon>Colletotrichum acutatum species complex</taxon>
    </lineage>
</organism>
<dbReference type="AlphaFoldDB" id="A0AAD8XQ51"/>
<comment type="caution">
    <text evidence="11">The sequence shown here is derived from an EMBL/GenBank/DDBJ whole genome shotgun (WGS) entry which is preliminary data.</text>
</comment>
<dbReference type="PROSITE" id="PS50920">
    <property type="entry name" value="SOLCAR"/>
    <property type="match status" value="3"/>
</dbReference>
<evidence type="ECO:0000256" key="3">
    <source>
        <dbReference type="ARBA" id="ARBA00022448"/>
    </source>
</evidence>
<dbReference type="Pfam" id="PF00153">
    <property type="entry name" value="Mito_carr"/>
    <property type="match status" value="3"/>
</dbReference>